<dbReference type="InterPro" id="IPR016181">
    <property type="entry name" value="Acyl_CoA_acyltransferase"/>
</dbReference>
<dbReference type="Gene3D" id="3.40.630.30">
    <property type="match status" value="1"/>
</dbReference>
<dbReference type="SUPFAM" id="SSF55729">
    <property type="entry name" value="Acyl-CoA N-acyltransferases (Nat)"/>
    <property type="match status" value="1"/>
</dbReference>
<evidence type="ECO:0000313" key="2">
    <source>
        <dbReference type="EMBL" id="KAF2181598.1"/>
    </source>
</evidence>
<dbReference type="InterPro" id="IPR052523">
    <property type="entry name" value="Trichothecene_AcTrans"/>
</dbReference>
<dbReference type="PANTHER" id="PTHR42791:SF14">
    <property type="entry name" value="N-ACETYLTRANSFERASE DOMAIN-CONTAINING PROTEIN"/>
    <property type="match status" value="1"/>
</dbReference>
<dbReference type="GO" id="GO:0016747">
    <property type="term" value="F:acyltransferase activity, transferring groups other than amino-acyl groups"/>
    <property type="evidence" value="ECO:0007669"/>
    <property type="project" value="InterPro"/>
</dbReference>
<dbReference type="PROSITE" id="PS51186">
    <property type="entry name" value="GNAT"/>
    <property type="match status" value="1"/>
</dbReference>
<dbReference type="PANTHER" id="PTHR42791">
    <property type="entry name" value="GNAT FAMILY ACETYLTRANSFERASE"/>
    <property type="match status" value="1"/>
</dbReference>
<organism evidence="2 3">
    <name type="scientific">Zopfia rhizophila CBS 207.26</name>
    <dbReference type="NCBI Taxonomy" id="1314779"/>
    <lineage>
        <taxon>Eukaryota</taxon>
        <taxon>Fungi</taxon>
        <taxon>Dikarya</taxon>
        <taxon>Ascomycota</taxon>
        <taxon>Pezizomycotina</taxon>
        <taxon>Dothideomycetes</taxon>
        <taxon>Dothideomycetes incertae sedis</taxon>
        <taxon>Zopfiaceae</taxon>
        <taxon>Zopfia</taxon>
    </lineage>
</organism>
<sequence>MPLELHPMVESDLPDFVRIQFAAFKGGMASKLTPKPRSPQKEQKMVEKHIKSFKEDPDAHYLKVIDTDLGGKIISCAKWRINLKERTEEEIQVQLPKPGKDEEGNQAAIDFMNYLTESRVEWMGGKPFYFLHILITDPDHHRRGAGGMLVRWGVAQADEAQLPTYLEASDAGRPLYERFGFYQVKETIFDLSKYGGEGTERNTAMLRDPLPK</sequence>
<proteinExistence type="predicted"/>
<dbReference type="Proteomes" id="UP000800200">
    <property type="component" value="Unassembled WGS sequence"/>
</dbReference>
<dbReference type="AlphaFoldDB" id="A0A6A6DTU9"/>
<dbReference type="OrthoDB" id="2115692at2759"/>
<name>A0A6A6DTU9_9PEZI</name>
<evidence type="ECO:0000313" key="3">
    <source>
        <dbReference type="Proteomes" id="UP000800200"/>
    </source>
</evidence>
<gene>
    <name evidence="2" type="ORF">K469DRAFT_740790</name>
</gene>
<reference evidence="2" key="1">
    <citation type="journal article" date="2020" name="Stud. Mycol.">
        <title>101 Dothideomycetes genomes: a test case for predicting lifestyles and emergence of pathogens.</title>
        <authorList>
            <person name="Haridas S."/>
            <person name="Albert R."/>
            <person name="Binder M."/>
            <person name="Bloem J."/>
            <person name="Labutti K."/>
            <person name="Salamov A."/>
            <person name="Andreopoulos B."/>
            <person name="Baker S."/>
            <person name="Barry K."/>
            <person name="Bills G."/>
            <person name="Bluhm B."/>
            <person name="Cannon C."/>
            <person name="Castanera R."/>
            <person name="Culley D."/>
            <person name="Daum C."/>
            <person name="Ezra D."/>
            <person name="Gonzalez J."/>
            <person name="Henrissat B."/>
            <person name="Kuo A."/>
            <person name="Liang C."/>
            <person name="Lipzen A."/>
            <person name="Lutzoni F."/>
            <person name="Magnuson J."/>
            <person name="Mondo S."/>
            <person name="Nolan M."/>
            <person name="Ohm R."/>
            <person name="Pangilinan J."/>
            <person name="Park H.-J."/>
            <person name="Ramirez L."/>
            <person name="Alfaro M."/>
            <person name="Sun H."/>
            <person name="Tritt A."/>
            <person name="Yoshinaga Y."/>
            <person name="Zwiers L.-H."/>
            <person name="Turgeon B."/>
            <person name="Goodwin S."/>
            <person name="Spatafora J."/>
            <person name="Crous P."/>
            <person name="Grigoriev I."/>
        </authorList>
    </citation>
    <scope>NUCLEOTIDE SEQUENCE</scope>
    <source>
        <strain evidence="2">CBS 207.26</strain>
    </source>
</reference>
<feature type="domain" description="N-acetyltransferase" evidence="1">
    <location>
        <begin position="3"/>
        <end position="211"/>
    </location>
</feature>
<keyword evidence="2" id="KW-0808">Transferase</keyword>
<protein>
    <submittedName>
        <fullName evidence="2">Acyl-CoA N-acyltransferase</fullName>
    </submittedName>
</protein>
<dbReference type="Pfam" id="PF00583">
    <property type="entry name" value="Acetyltransf_1"/>
    <property type="match status" value="1"/>
</dbReference>
<dbReference type="EMBL" id="ML994652">
    <property type="protein sequence ID" value="KAF2181598.1"/>
    <property type="molecule type" value="Genomic_DNA"/>
</dbReference>
<dbReference type="InterPro" id="IPR000182">
    <property type="entry name" value="GNAT_dom"/>
</dbReference>
<evidence type="ECO:0000259" key="1">
    <source>
        <dbReference type="PROSITE" id="PS51186"/>
    </source>
</evidence>
<accession>A0A6A6DTU9</accession>
<keyword evidence="3" id="KW-1185">Reference proteome</keyword>
<keyword evidence="2" id="KW-0012">Acyltransferase</keyword>